<dbReference type="EMBL" id="KN832982">
    <property type="protein sequence ID" value="KIM86492.1"/>
    <property type="molecule type" value="Genomic_DNA"/>
</dbReference>
<evidence type="ECO:0000313" key="2">
    <source>
        <dbReference type="EMBL" id="KIM86492.1"/>
    </source>
</evidence>
<name>A0A0C3C9V1_PILCF</name>
<dbReference type="AlphaFoldDB" id="A0A0C3C9V1"/>
<keyword evidence="3" id="KW-1185">Reference proteome</keyword>
<organism evidence="2 3">
    <name type="scientific">Piloderma croceum (strain F 1598)</name>
    <dbReference type="NCBI Taxonomy" id="765440"/>
    <lineage>
        <taxon>Eukaryota</taxon>
        <taxon>Fungi</taxon>
        <taxon>Dikarya</taxon>
        <taxon>Basidiomycota</taxon>
        <taxon>Agaricomycotina</taxon>
        <taxon>Agaricomycetes</taxon>
        <taxon>Agaricomycetidae</taxon>
        <taxon>Atheliales</taxon>
        <taxon>Atheliaceae</taxon>
        <taxon>Piloderma</taxon>
    </lineage>
</organism>
<dbReference type="InParanoid" id="A0A0C3C9V1"/>
<dbReference type="HOGENOM" id="CLU_2948216_0_0_1"/>
<gene>
    <name evidence="2" type="ORF">PILCRDRAFT_816438</name>
</gene>
<dbReference type="Proteomes" id="UP000054166">
    <property type="component" value="Unassembled WGS sequence"/>
</dbReference>
<accession>A0A0C3C9V1</accession>
<protein>
    <submittedName>
        <fullName evidence="2">Uncharacterized protein</fullName>
    </submittedName>
</protein>
<evidence type="ECO:0000313" key="3">
    <source>
        <dbReference type="Proteomes" id="UP000054166"/>
    </source>
</evidence>
<sequence>MTKILQVAQSTTHHARTAERELKERRDVPLAPTCHKLTLVLSRNISPVFLQGCTLMDAKL</sequence>
<feature type="non-terminal residue" evidence="2">
    <location>
        <position position="60"/>
    </location>
</feature>
<reference evidence="3" key="2">
    <citation type="submission" date="2015-01" db="EMBL/GenBank/DDBJ databases">
        <title>Evolutionary Origins and Diversification of the Mycorrhizal Mutualists.</title>
        <authorList>
            <consortium name="DOE Joint Genome Institute"/>
            <consortium name="Mycorrhizal Genomics Consortium"/>
            <person name="Kohler A."/>
            <person name="Kuo A."/>
            <person name="Nagy L.G."/>
            <person name="Floudas D."/>
            <person name="Copeland A."/>
            <person name="Barry K.W."/>
            <person name="Cichocki N."/>
            <person name="Veneault-Fourrey C."/>
            <person name="LaButti K."/>
            <person name="Lindquist E.A."/>
            <person name="Lipzen A."/>
            <person name="Lundell T."/>
            <person name="Morin E."/>
            <person name="Murat C."/>
            <person name="Riley R."/>
            <person name="Ohm R."/>
            <person name="Sun H."/>
            <person name="Tunlid A."/>
            <person name="Henrissat B."/>
            <person name="Grigoriev I.V."/>
            <person name="Hibbett D.S."/>
            <person name="Martin F."/>
        </authorList>
    </citation>
    <scope>NUCLEOTIDE SEQUENCE [LARGE SCALE GENOMIC DNA]</scope>
    <source>
        <strain evidence="3">F 1598</strain>
    </source>
</reference>
<evidence type="ECO:0000256" key="1">
    <source>
        <dbReference type="SAM" id="MobiDB-lite"/>
    </source>
</evidence>
<proteinExistence type="predicted"/>
<reference evidence="2 3" key="1">
    <citation type="submission" date="2014-04" db="EMBL/GenBank/DDBJ databases">
        <authorList>
            <consortium name="DOE Joint Genome Institute"/>
            <person name="Kuo A."/>
            <person name="Tarkka M."/>
            <person name="Buscot F."/>
            <person name="Kohler A."/>
            <person name="Nagy L.G."/>
            <person name="Floudas D."/>
            <person name="Copeland A."/>
            <person name="Barry K.W."/>
            <person name="Cichocki N."/>
            <person name="Veneault-Fourrey C."/>
            <person name="LaButti K."/>
            <person name="Lindquist E.A."/>
            <person name="Lipzen A."/>
            <person name="Lundell T."/>
            <person name="Morin E."/>
            <person name="Murat C."/>
            <person name="Sun H."/>
            <person name="Tunlid A."/>
            <person name="Henrissat B."/>
            <person name="Grigoriev I.V."/>
            <person name="Hibbett D.S."/>
            <person name="Martin F."/>
            <person name="Nordberg H.P."/>
            <person name="Cantor M.N."/>
            <person name="Hua S.X."/>
        </authorList>
    </citation>
    <scope>NUCLEOTIDE SEQUENCE [LARGE SCALE GENOMIC DNA]</scope>
    <source>
        <strain evidence="2 3">F 1598</strain>
    </source>
</reference>
<feature type="region of interest" description="Disordered" evidence="1">
    <location>
        <begin position="1"/>
        <end position="24"/>
    </location>
</feature>